<dbReference type="EC" id="2.7.7.4" evidence="8"/>
<dbReference type="SUPFAM" id="SSF52374">
    <property type="entry name" value="Nucleotidylyl transferase"/>
    <property type="match status" value="1"/>
</dbReference>
<keyword evidence="3 8" id="KW-0548">Nucleotidyltransferase</keyword>
<comment type="pathway">
    <text evidence="1 8">Sulfur metabolism; hydrogen sulfide biosynthesis; sulfite from sulfate: step 1/3.</text>
</comment>
<dbReference type="PANTHER" id="PTHR43509">
    <property type="match status" value="1"/>
</dbReference>
<dbReference type="InterPro" id="IPR014729">
    <property type="entry name" value="Rossmann-like_a/b/a_fold"/>
</dbReference>
<dbReference type="Pfam" id="PF14306">
    <property type="entry name" value="PUA_2"/>
    <property type="match status" value="1"/>
</dbReference>
<proteinExistence type="inferred from homology"/>
<dbReference type="InterPro" id="IPR002650">
    <property type="entry name" value="Sulphate_adenylyltransferase"/>
</dbReference>
<dbReference type="GO" id="GO:0000103">
    <property type="term" value="P:sulfate assimilation"/>
    <property type="evidence" value="ECO:0007669"/>
    <property type="project" value="UniProtKB-UniRule"/>
</dbReference>
<gene>
    <name evidence="8 12" type="primary">sat</name>
    <name evidence="12" type="ORF">GBA63_04955</name>
</gene>
<evidence type="ECO:0000313" key="12">
    <source>
        <dbReference type="EMBL" id="QIN85037.1"/>
    </source>
</evidence>
<keyword evidence="13" id="KW-1185">Reference proteome</keyword>
<evidence type="ECO:0000259" key="10">
    <source>
        <dbReference type="Pfam" id="PF01747"/>
    </source>
</evidence>
<dbReference type="Pfam" id="PF01747">
    <property type="entry name" value="ATP-sulfurylase"/>
    <property type="match status" value="1"/>
</dbReference>
<reference evidence="12 13" key="1">
    <citation type="submission" date="2019-10" db="EMBL/GenBank/DDBJ databases">
        <title>Rubrobacter sp nov SCSIO 52090 isolated from a deep-sea sediment in the South China Sea.</title>
        <authorList>
            <person name="Chen R.W."/>
        </authorList>
    </citation>
    <scope>NUCLEOTIDE SEQUENCE [LARGE SCALE GENOMIC DNA]</scope>
    <source>
        <strain evidence="12 13">SCSIO 52909</strain>
    </source>
</reference>
<evidence type="ECO:0000256" key="6">
    <source>
        <dbReference type="ARBA" id="ARBA00037980"/>
    </source>
</evidence>
<dbReference type="Proteomes" id="UP000501452">
    <property type="component" value="Chromosome"/>
</dbReference>
<evidence type="ECO:0000256" key="8">
    <source>
        <dbReference type="HAMAP-Rule" id="MF_00066"/>
    </source>
</evidence>
<dbReference type="NCBIfam" id="NF003166">
    <property type="entry name" value="PRK04149.1"/>
    <property type="match status" value="1"/>
</dbReference>
<dbReference type="PANTHER" id="PTHR43509:SF1">
    <property type="entry name" value="SULFATE ADENYLYLTRANSFERASE"/>
    <property type="match status" value="1"/>
</dbReference>
<dbReference type="InterPro" id="IPR020792">
    <property type="entry name" value="SO4_adenylyltransferase_pro"/>
</dbReference>
<feature type="region of interest" description="Disordered" evidence="9">
    <location>
        <begin position="92"/>
        <end position="115"/>
    </location>
</feature>
<dbReference type="GO" id="GO:0004781">
    <property type="term" value="F:sulfate adenylyltransferase (ATP) activity"/>
    <property type="evidence" value="ECO:0007669"/>
    <property type="project" value="UniProtKB-UniRule"/>
</dbReference>
<dbReference type="InterPro" id="IPR024951">
    <property type="entry name" value="Sulfurylase_cat_dom"/>
</dbReference>
<dbReference type="InterPro" id="IPR025980">
    <property type="entry name" value="ATP-Sase_PUA-like_dom"/>
</dbReference>
<dbReference type="NCBIfam" id="TIGR00339">
    <property type="entry name" value="sopT"/>
    <property type="match status" value="1"/>
</dbReference>
<dbReference type="CDD" id="cd00517">
    <property type="entry name" value="ATPS"/>
    <property type="match status" value="1"/>
</dbReference>
<sequence length="491" mass="55756">MTFSENPAGVLAAYCEHLEIPFRSGSLSWESRDVEHWDSWEGWHDAAEQSTGIKPATRRDPELPEELEEVYEKCLPYYYELAAHAIHARPRSGGAASRPVEVGKVPGDGQIAPHGGRLVDRVVRTEERQERLREARALPKVALGARALSNLEMLSTGVFSPLEGFMDRETYDSVVEDMRLPDGTIWTLPVTLSVDEERAKNLPEDSEVALVDGEGAPVATMLLRERYRYDRGREARLVYRTDDQDHPGVAALYRRGDVLLGGEVTLLRPPDPGPFPRHYYTPQELRATFREKGWKRIVGFQTRQPIHRALEHIQKSALETVDGLLLNPIVGETRSGDIPADVRMRSYETILERYYPRDRTMLAVFPAAMRYAGPREAVFHALCRKNYGCTHFIVGRDHAGVGSFYGTYDAQHIFDEFDPGELGITPLFFEHAFFCRECYGMVSSKTCPHDPSSHVFLSEARLREMLERGEYPPPEFSRPEVVEVLIEGFRH</sequence>
<evidence type="ECO:0000256" key="1">
    <source>
        <dbReference type="ARBA" id="ARBA00005048"/>
    </source>
</evidence>
<dbReference type="Gene3D" id="3.40.50.620">
    <property type="entry name" value="HUPs"/>
    <property type="match status" value="1"/>
</dbReference>
<evidence type="ECO:0000256" key="2">
    <source>
        <dbReference type="ARBA" id="ARBA00022679"/>
    </source>
</evidence>
<dbReference type="GO" id="GO:0005524">
    <property type="term" value="F:ATP binding"/>
    <property type="evidence" value="ECO:0007669"/>
    <property type="project" value="UniProtKB-KW"/>
</dbReference>
<dbReference type="GO" id="GO:0070814">
    <property type="term" value="P:hydrogen sulfide biosynthetic process"/>
    <property type="evidence" value="ECO:0007669"/>
    <property type="project" value="UniProtKB-UniRule"/>
</dbReference>
<dbReference type="SUPFAM" id="SSF88697">
    <property type="entry name" value="PUA domain-like"/>
    <property type="match status" value="1"/>
</dbReference>
<dbReference type="InterPro" id="IPR015947">
    <property type="entry name" value="PUA-like_sf"/>
</dbReference>
<dbReference type="AlphaFoldDB" id="A0A6G8QFM8"/>
<protein>
    <recommendedName>
        <fullName evidence="8">Sulfate adenylyltransferase</fullName>
        <ecNumber evidence="8">2.7.7.4</ecNumber>
    </recommendedName>
    <alternativeName>
        <fullName evidence="8">ATP-sulfurylase</fullName>
    </alternativeName>
    <alternativeName>
        <fullName evidence="8">Sulfate adenylate transferase</fullName>
        <shortName evidence="8">SAT</shortName>
    </alternativeName>
</protein>
<feature type="domain" description="Sulphate adenylyltransferase catalytic" evidence="10">
    <location>
        <begin position="279"/>
        <end position="487"/>
    </location>
</feature>
<evidence type="ECO:0000313" key="13">
    <source>
        <dbReference type="Proteomes" id="UP000501452"/>
    </source>
</evidence>
<evidence type="ECO:0000259" key="11">
    <source>
        <dbReference type="Pfam" id="PF14306"/>
    </source>
</evidence>
<keyword evidence="4 8" id="KW-0547">Nucleotide-binding</keyword>
<feature type="domain" description="ATP-sulfurylase PUA-like" evidence="11">
    <location>
        <begin position="111"/>
        <end position="267"/>
    </location>
</feature>
<dbReference type="KEGG" id="rub:GBA63_04955"/>
<evidence type="ECO:0000256" key="3">
    <source>
        <dbReference type="ARBA" id="ARBA00022695"/>
    </source>
</evidence>
<comment type="similarity">
    <text evidence="6 8">Belongs to the sulfate adenylyltransferase family.</text>
</comment>
<dbReference type="Gene3D" id="3.10.400.10">
    <property type="entry name" value="Sulfate adenylyltransferase"/>
    <property type="match status" value="1"/>
</dbReference>
<dbReference type="HAMAP" id="MF_00066">
    <property type="entry name" value="Sulf_adenylyltr"/>
    <property type="match status" value="1"/>
</dbReference>
<evidence type="ECO:0000256" key="7">
    <source>
        <dbReference type="ARBA" id="ARBA00049370"/>
    </source>
</evidence>
<evidence type="ECO:0000256" key="9">
    <source>
        <dbReference type="SAM" id="MobiDB-lite"/>
    </source>
</evidence>
<dbReference type="UniPathway" id="UPA00140">
    <property type="reaction ID" value="UER00204"/>
</dbReference>
<keyword evidence="2 8" id="KW-0808">Transferase</keyword>
<keyword evidence="5 8" id="KW-0067">ATP-binding</keyword>
<evidence type="ECO:0000256" key="5">
    <source>
        <dbReference type="ARBA" id="ARBA00022840"/>
    </source>
</evidence>
<dbReference type="EMBL" id="CP045119">
    <property type="protein sequence ID" value="QIN85037.1"/>
    <property type="molecule type" value="Genomic_DNA"/>
</dbReference>
<accession>A0A6G8QFM8</accession>
<organism evidence="12 13">
    <name type="scientific">Rubrobacter tropicus</name>
    <dbReference type="NCBI Taxonomy" id="2653851"/>
    <lineage>
        <taxon>Bacteria</taxon>
        <taxon>Bacillati</taxon>
        <taxon>Actinomycetota</taxon>
        <taxon>Rubrobacteria</taxon>
        <taxon>Rubrobacterales</taxon>
        <taxon>Rubrobacteraceae</taxon>
        <taxon>Rubrobacter</taxon>
    </lineage>
</organism>
<evidence type="ECO:0000256" key="4">
    <source>
        <dbReference type="ARBA" id="ARBA00022741"/>
    </source>
</evidence>
<comment type="catalytic activity">
    <reaction evidence="7 8">
        <text>sulfate + ATP + H(+) = adenosine 5'-phosphosulfate + diphosphate</text>
        <dbReference type="Rhea" id="RHEA:18133"/>
        <dbReference type="ChEBI" id="CHEBI:15378"/>
        <dbReference type="ChEBI" id="CHEBI:16189"/>
        <dbReference type="ChEBI" id="CHEBI:30616"/>
        <dbReference type="ChEBI" id="CHEBI:33019"/>
        <dbReference type="ChEBI" id="CHEBI:58243"/>
        <dbReference type="EC" id="2.7.7.4"/>
    </reaction>
</comment>
<name>A0A6G8QFM8_9ACTN</name>